<name>A0A0G4IBP0_9ALVE</name>
<dbReference type="AlphaFoldDB" id="A0A0G4IBP0"/>
<feature type="compositionally biased region" description="Low complexity" evidence="1">
    <location>
        <begin position="194"/>
        <end position="209"/>
    </location>
</feature>
<feature type="region of interest" description="Disordered" evidence="1">
    <location>
        <begin position="320"/>
        <end position="356"/>
    </location>
</feature>
<feature type="region of interest" description="Disordered" evidence="1">
    <location>
        <begin position="246"/>
        <end position="308"/>
    </location>
</feature>
<reference evidence="2" key="1">
    <citation type="submission" date="2014-11" db="EMBL/GenBank/DDBJ databases">
        <authorList>
            <person name="Otto D Thomas"/>
            <person name="Naeem Raeece"/>
        </authorList>
    </citation>
    <scope>NUCLEOTIDE SEQUENCE</scope>
</reference>
<dbReference type="EMBL" id="CDMZ01005799">
    <property type="protein sequence ID" value="CEM54587.1"/>
    <property type="molecule type" value="Genomic_DNA"/>
</dbReference>
<sequence length="877" mass="98257">MTVPVPEDEEDFDFVLHFDVNKTILMIDSVTNKQVDHIATSILASCCWGEIVLNEEGKAGRWDPRSIEPSPLRPDGFLRSYQGFVREKMPYTKGGDKAAVKKARDAMVMSFCDEGEPGFRYRSFRDRLLTQLRVPEGSCPKELERVGLRDHLLTLPAFFRLIERLVCGRREGEQGERGAGAGVKEGAKKKEEASSNLSEGDGSSSSTGGTLRGPRRFTLVFRTFGEDIGDVAKEFNAFCRGAHPLFPFSHPEHTVTEGETEKVVSAEREEKRGDRDQSSPSKVEGKGEEEGRRESAAIEGGDSAAASPFALPSDAVPFLFPSISPRTHSHQKGPPREKNPIMPGPSHTGSPLRPPQEKSVADLLIDLQDPQRCGTFLRNEKGTHLVLGTVKQPPADSKDACSLEWFTGPGSEGVEVFEGTDLAAVVFSRVCSRGRTVALRDHYAWWRTHGEEACAGKPLLLNPFDFRKLHIFLDDNIQRTDPHIVDARFKVGGEWRVLPFSYVNGVHLLRSEPLEAITDSDYFVKMIASAEGRWRERRRVVKKMRQNDDADGARELLQKLVSDVAKEGGRSQTQQFANSKKLDALANLFGPDFAQTTLLMFEWERAKRPTADDLSVCAQIVTPNLSQEKEWEALQEKKRKRRAEQLSSQASKSSDHSRSRPVFGLNPQDEAKRNKIEAKGGLRDLVRGAAFSLGKLNEEPDSDEETAFFAYPPSVRRDKMDKKLKYVSVKHRPQGDHAGHHLVWFEFRMAVGKYLHPSRRDETLQLRFDAKADTSAEVGKTYKRVKDALDLVKMYKKDTSGWPTYTEADRPTITVFFDFSQPGQPQPFWATAGDGGQPDPEGRFFLTEYGWEEGVQLAQSRAGHKGRFSLADLFSLE</sequence>
<gene>
    <name evidence="2" type="ORF">Cvel_12880</name>
</gene>
<dbReference type="VEuPathDB" id="CryptoDB:Cvel_12880"/>
<organism evidence="2">
    <name type="scientific">Chromera velia CCMP2878</name>
    <dbReference type="NCBI Taxonomy" id="1169474"/>
    <lineage>
        <taxon>Eukaryota</taxon>
        <taxon>Sar</taxon>
        <taxon>Alveolata</taxon>
        <taxon>Colpodellida</taxon>
        <taxon>Chromeraceae</taxon>
        <taxon>Chromera</taxon>
    </lineage>
</organism>
<feature type="compositionally biased region" description="Basic and acidic residues" evidence="1">
    <location>
        <begin position="250"/>
        <end position="296"/>
    </location>
</feature>
<protein>
    <submittedName>
        <fullName evidence="2">Uncharacterized protein</fullName>
    </submittedName>
</protein>
<evidence type="ECO:0000256" key="1">
    <source>
        <dbReference type="SAM" id="MobiDB-lite"/>
    </source>
</evidence>
<evidence type="ECO:0000313" key="2">
    <source>
        <dbReference type="EMBL" id="CEM54587.1"/>
    </source>
</evidence>
<accession>A0A0G4IBP0</accession>
<feature type="region of interest" description="Disordered" evidence="1">
    <location>
        <begin position="173"/>
        <end position="212"/>
    </location>
</feature>
<dbReference type="PANTHER" id="PTHR36960:SF1">
    <property type="entry name" value="SI:DKEY-32E6.3"/>
    <property type="match status" value="1"/>
</dbReference>
<feature type="region of interest" description="Disordered" evidence="1">
    <location>
        <begin position="631"/>
        <end position="677"/>
    </location>
</feature>
<proteinExistence type="predicted"/>
<dbReference type="PANTHER" id="PTHR36960">
    <property type="entry name" value="SI:DKEY-32E6.3"/>
    <property type="match status" value="1"/>
</dbReference>